<comment type="caution">
    <text evidence="2">The sequence shown here is derived from an EMBL/GenBank/DDBJ whole genome shotgun (WGS) entry which is preliminary data.</text>
</comment>
<accession>A0A3S3YDG3</accession>
<feature type="region of interest" description="Disordered" evidence="1">
    <location>
        <begin position="150"/>
        <end position="172"/>
    </location>
</feature>
<dbReference type="AlphaFoldDB" id="A0A3S3YDG3"/>
<dbReference type="Proteomes" id="UP000287168">
    <property type="component" value="Unassembled WGS sequence"/>
</dbReference>
<organism evidence="2 3">
    <name type="scientific">Falsigemmobacter intermedius</name>
    <dbReference type="NCBI Taxonomy" id="1553448"/>
    <lineage>
        <taxon>Bacteria</taxon>
        <taxon>Pseudomonadati</taxon>
        <taxon>Pseudomonadota</taxon>
        <taxon>Alphaproteobacteria</taxon>
        <taxon>Rhodobacterales</taxon>
        <taxon>Paracoccaceae</taxon>
        <taxon>Falsigemmobacter</taxon>
    </lineage>
</organism>
<evidence type="ECO:0000313" key="2">
    <source>
        <dbReference type="EMBL" id="RWY38503.1"/>
    </source>
</evidence>
<evidence type="ECO:0000256" key="1">
    <source>
        <dbReference type="SAM" id="MobiDB-lite"/>
    </source>
</evidence>
<protein>
    <submittedName>
        <fullName evidence="2">Uncharacterized protein</fullName>
    </submittedName>
</protein>
<dbReference type="RefSeq" id="WP_128490471.1">
    <property type="nucleotide sequence ID" value="NZ_JBHLXB010000068.1"/>
</dbReference>
<gene>
    <name evidence="2" type="ORF">EP867_15960</name>
</gene>
<keyword evidence="3" id="KW-1185">Reference proteome</keyword>
<name>A0A3S3YDG3_9RHOB</name>
<proteinExistence type="predicted"/>
<reference evidence="2 3" key="1">
    <citation type="journal article" date="2015" name="Int. J. Syst. Evol. Microbiol.">
        <title>Gemmobacter intermedius sp. nov., isolated from a white stork (Ciconia ciconia).</title>
        <authorList>
            <person name="Kampfer P."/>
            <person name="Jerzak L."/>
            <person name="Wilharm G."/>
            <person name="Golke J."/>
            <person name="Busse H.J."/>
            <person name="Glaeser S.P."/>
        </authorList>
    </citation>
    <scope>NUCLEOTIDE SEQUENCE [LARGE SCALE GENOMIC DNA]</scope>
    <source>
        <strain evidence="2 3">119/4</strain>
    </source>
</reference>
<dbReference type="OrthoDB" id="7854213at2"/>
<sequence>MSQQFSMFDLWHPVPVRLPVDPYGEVVQGAPDETLTLPHPCMAWPLARIELHRHTDGRWMWSASAAGSSYKVGPKWGRFAGERDTALCAAAREILDLAERVTAPDGFCISAAQLRQVKEWAERLAAHTPGQSFNQECPVADAARSIRRHKQPRFCERSANQGDQRNALTTPH</sequence>
<dbReference type="EMBL" id="SBLC01000034">
    <property type="protein sequence ID" value="RWY38503.1"/>
    <property type="molecule type" value="Genomic_DNA"/>
</dbReference>
<feature type="compositionally biased region" description="Polar residues" evidence="1">
    <location>
        <begin position="158"/>
        <end position="172"/>
    </location>
</feature>
<evidence type="ECO:0000313" key="3">
    <source>
        <dbReference type="Proteomes" id="UP000287168"/>
    </source>
</evidence>